<proteinExistence type="predicted"/>
<evidence type="ECO:0000256" key="5">
    <source>
        <dbReference type="ARBA" id="ARBA00022989"/>
    </source>
</evidence>
<feature type="transmembrane region" description="Helical" evidence="8">
    <location>
        <begin position="12"/>
        <end position="35"/>
    </location>
</feature>
<evidence type="ECO:0000256" key="1">
    <source>
        <dbReference type="ARBA" id="ARBA00004651"/>
    </source>
</evidence>
<dbReference type="InterPro" id="IPR011527">
    <property type="entry name" value="ABC1_TM_dom"/>
</dbReference>
<reference evidence="11 12" key="1">
    <citation type="submission" date="2024-04" db="EMBL/GenBank/DDBJ databases">
        <title>Polymorphospora sp. isolated from Baiyangdian Lake in Xiong'an New Area.</title>
        <authorList>
            <person name="Zhang X."/>
            <person name="Liu J."/>
        </authorList>
    </citation>
    <scope>NUCLEOTIDE SEQUENCE [LARGE SCALE GENOMIC DNA]</scope>
    <source>
        <strain evidence="11 12">2-325</strain>
    </source>
</reference>
<feature type="domain" description="ABC transmembrane type-1" evidence="10">
    <location>
        <begin position="17"/>
        <end position="303"/>
    </location>
</feature>
<dbReference type="PANTHER" id="PTHR24221">
    <property type="entry name" value="ATP-BINDING CASSETTE SUB-FAMILY B"/>
    <property type="match status" value="1"/>
</dbReference>
<name>A0ABV5CUZ9_9ACTN</name>
<dbReference type="SUPFAM" id="SSF52540">
    <property type="entry name" value="P-loop containing nucleoside triphosphate hydrolases"/>
    <property type="match status" value="1"/>
</dbReference>
<keyword evidence="6 8" id="KW-0472">Membrane</keyword>
<gene>
    <name evidence="11" type="ORF">AAFH96_17290</name>
</gene>
<dbReference type="InterPro" id="IPR003593">
    <property type="entry name" value="AAA+_ATPase"/>
</dbReference>
<feature type="compositionally biased region" description="Polar residues" evidence="7">
    <location>
        <begin position="608"/>
        <end position="619"/>
    </location>
</feature>
<dbReference type="Pfam" id="PF00005">
    <property type="entry name" value="ABC_tran"/>
    <property type="match status" value="1"/>
</dbReference>
<dbReference type="InterPro" id="IPR036640">
    <property type="entry name" value="ABC1_TM_sf"/>
</dbReference>
<evidence type="ECO:0000256" key="2">
    <source>
        <dbReference type="ARBA" id="ARBA00022692"/>
    </source>
</evidence>
<dbReference type="InterPro" id="IPR017871">
    <property type="entry name" value="ABC_transporter-like_CS"/>
</dbReference>
<dbReference type="PROSITE" id="PS00211">
    <property type="entry name" value="ABC_TRANSPORTER_1"/>
    <property type="match status" value="1"/>
</dbReference>
<keyword evidence="4 11" id="KW-0067">ATP-binding</keyword>
<comment type="subcellular location">
    <subcellularLocation>
        <location evidence="1">Cell membrane</location>
        <topology evidence="1">Multi-pass membrane protein</topology>
    </subcellularLocation>
</comment>
<dbReference type="InterPro" id="IPR027417">
    <property type="entry name" value="P-loop_NTPase"/>
</dbReference>
<feature type="transmembrane region" description="Helical" evidence="8">
    <location>
        <begin position="277"/>
        <end position="299"/>
    </location>
</feature>
<dbReference type="SUPFAM" id="SSF90123">
    <property type="entry name" value="ABC transporter transmembrane region"/>
    <property type="match status" value="1"/>
</dbReference>
<dbReference type="Gene3D" id="1.20.1560.10">
    <property type="entry name" value="ABC transporter type 1, transmembrane domain"/>
    <property type="match status" value="1"/>
</dbReference>
<evidence type="ECO:0000259" key="9">
    <source>
        <dbReference type="PROSITE" id="PS50893"/>
    </source>
</evidence>
<dbReference type="Gene3D" id="3.40.50.300">
    <property type="entry name" value="P-loop containing nucleotide triphosphate hydrolases"/>
    <property type="match status" value="1"/>
</dbReference>
<keyword evidence="5 8" id="KW-1133">Transmembrane helix</keyword>
<evidence type="ECO:0000256" key="8">
    <source>
        <dbReference type="SAM" id="Phobius"/>
    </source>
</evidence>
<evidence type="ECO:0000256" key="7">
    <source>
        <dbReference type="SAM" id="MobiDB-lite"/>
    </source>
</evidence>
<keyword evidence="3" id="KW-0547">Nucleotide-binding</keyword>
<keyword evidence="2 8" id="KW-0812">Transmembrane</keyword>
<dbReference type="SMART" id="SM00382">
    <property type="entry name" value="AAA"/>
    <property type="match status" value="1"/>
</dbReference>
<feature type="domain" description="ABC transporter" evidence="9">
    <location>
        <begin position="338"/>
        <end position="586"/>
    </location>
</feature>
<dbReference type="EMBL" id="JBCGDC010000045">
    <property type="protein sequence ID" value="MFB6394846.1"/>
    <property type="molecule type" value="Genomic_DNA"/>
</dbReference>
<evidence type="ECO:0000256" key="6">
    <source>
        <dbReference type="ARBA" id="ARBA00023136"/>
    </source>
</evidence>
<feature type="compositionally biased region" description="Basic and acidic residues" evidence="7">
    <location>
        <begin position="591"/>
        <end position="601"/>
    </location>
</feature>
<dbReference type="GO" id="GO:0005524">
    <property type="term" value="F:ATP binding"/>
    <property type="evidence" value="ECO:0007669"/>
    <property type="project" value="UniProtKB-KW"/>
</dbReference>
<dbReference type="Pfam" id="PF00664">
    <property type="entry name" value="ABC_membrane"/>
    <property type="match status" value="1"/>
</dbReference>
<organism evidence="11 12">
    <name type="scientific">Polymorphospora lycopeni</name>
    <dbReference type="NCBI Taxonomy" id="3140240"/>
    <lineage>
        <taxon>Bacteria</taxon>
        <taxon>Bacillati</taxon>
        <taxon>Actinomycetota</taxon>
        <taxon>Actinomycetes</taxon>
        <taxon>Micromonosporales</taxon>
        <taxon>Micromonosporaceae</taxon>
        <taxon>Polymorphospora</taxon>
    </lineage>
</organism>
<sequence>MRILGYAIREQPRIFTVAVAGSLVFGLVTIASAYVVGAIVGEVAAPAVTAGRVDVSLLALGAATLFGISVVKVVGIFGRRLGAGFMQYRLQASYRRRVTRRYLDLPLSWHQRHATGTLLSNANSDVEAAWYPIAPLPFAVGTVLMLLAAMGSLFVTDWVLALVGLTIFPALFALNVVYSRRMAPRQALAQQLRAEVSAIAHESFDGALVVKTMGREAPETERFAGRAGELRDALIGVGRLRGVFDPLLETLPSLGTLAILLVGAARLSQGAITVTELVSVAFLFTVLAFPVRAIGWVLAELPRSVAGWDRLVRVLEATGEMAYGRTELDRRGGAPATLTFDRVSYAYPTGDDDRPGQPVLHDVSFTVPAGRTVALVGPTGSGKSTIASLAVRLVDPSSGTVDLDGVDVRDLAADSLAGTVALVAQVPFVFDDTVRANISLDRSGIGDEDVWAALRLAEADGFVARLPEALDTMVGERGTSLSGGQRQRLTLARALAGRPRLLVLDDATSAVDPRVEAAILAALRDPGAGSGGGSGTGTSILVVAYRRATIALADEVVYVEHGRVVARGSHQALLADVPGYASLVTAYERAEAEREREKPYESDDAAATSPTAQRSEVTP</sequence>
<evidence type="ECO:0000256" key="4">
    <source>
        <dbReference type="ARBA" id="ARBA00022840"/>
    </source>
</evidence>
<evidence type="ECO:0000256" key="3">
    <source>
        <dbReference type="ARBA" id="ARBA00022741"/>
    </source>
</evidence>
<dbReference type="PANTHER" id="PTHR24221:SF654">
    <property type="entry name" value="ATP-BINDING CASSETTE SUB-FAMILY B MEMBER 6"/>
    <property type="match status" value="1"/>
</dbReference>
<protein>
    <submittedName>
        <fullName evidence="11">ABC transporter ATP-binding protein</fullName>
    </submittedName>
</protein>
<dbReference type="InterPro" id="IPR039421">
    <property type="entry name" value="Type_1_exporter"/>
</dbReference>
<evidence type="ECO:0000259" key="10">
    <source>
        <dbReference type="PROSITE" id="PS50929"/>
    </source>
</evidence>
<dbReference type="Proteomes" id="UP001582793">
    <property type="component" value="Unassembled WGS sequence"/>
</dbReference>
<dbReference type="PROSITE" id="PS50929">
    <property type="entry name" value="ABC_TM1F"/>
    <property type="match status" value="1"/>
</dbReference>
<evidence type="ECO:0000313" key="12">
    <source>
        <dbReference type="Proteomes" id="UP001582793"/>
    </source>
</evidence>
<keyword evidence="12" id="KW-1185">Reference proteome</keyword>
<dbReference type="InterPro" id="IPR003439">
    <property type="entry name" value="ABC_transporter-like_ATP-bd"/>
</dbReference>
<feature type="transmembrane region" description="Helical" evidence="8">
    <location>
        <begin position="129"/>
        <end position="152"/>
    </location>
</feature>
<dbReference type="PROSITE" id="PS50893">
    <property type="entry name" value="ABC_TRANSPORTER_2"/>
    <property type="match status" value="1"/>
</dbReference>
<feature type="transmembrane region" description="Helical" evidence="8">
    <location>
        <begin position="55"/>
        <end position="77"/>
    </location>
</feature>
<comment type="caution">
    <text evidence="11">The sequence shown here is derived from an EMBL/GenBank/DDBJ whole genome shotgun (WGS) entry which is preliminary data.</text>
</comment>
<feature type="transmembrane region" description="Helical" evidence="8">
    <location>
        <begin position="158"/>
        <end position="178"/>
    </location>
</feature>
<evidence type="ECO:0000313" key="11">
    <source>
        <dbReference type="EMBL" id="MFB6394846.1"/>
    </source>
</evidence>
<accession>A0ABV5CUZ9</accession>
<feature type="region of interest" description="Disordered" evidence="7">
    <location>
        <begin position="591"/>
        <end position="619"/>
    </location>
</feature>